<dbReference type="GO" id="GO:0050660">
    <property type="term" value="F:flavin adenine dinucleotide binding"/>
    <property type="evidence" value="ECO:0007669"/>
    <property type="project" value="InterPro"/>
</dbReference>
<dbReference type="InterPro" id="IPR036188">
    <property type="entry name" value="FAD/NAD-bd_sf"/>
</dbReference>
<dbReference type="Proteomes" id="UP000316624">
    <property type="component" value="Unassembled WGS sequence"/>
</dbReference>
<keyword evidence="5" id="KW-1185">Reference proteome</keyword>
<gene>
    <name evidence="4" type="ORF">IQ35_01884</name>
</gene>
<keyword evidence="4" id="KW-0503">Monooxygenase</keyword>
<evidence type="ECO:0000313" key="4">
    <source>
        <dbReference type="EMBL" id="TWH93675.1"/>
    </source>
</evidence>
<keyword evidence="2" id="KW-0274">FAD</keyword>
<dbReference type="GO" id="GO:0004499">
    <property type="term" value="F:N,N-dimethylaniline monooxygenase activity"/>
    <property type="evidence" value="ECO:0007669"/>
    <property type="project" value="InterPro"/>
</dbReference>
<keyword evidence="3" id="KW-0560">Oxidoreductase</keyword>
<evidence type="ECO:0000313" key="5">
    <source>
        <dbReference type="Proteomes" id="UP000316624"/>
    </source>
</evidence>
<keyword evidence="1" id="KW-0285">Flavoprotein</keyword>
<dbReference type="EMBL" id="VLKK01000006">
    <property type="protein sequence ID" value="TWH93675.1"/>
    <property type="molecule type" value="Genomic_DNA"/>
</dbReference>
<dbReference type="GO" id="GO:0050661">
    <property type="term" value="F:NADP binding"/>
    <property type="evidence" value="ECO:0007669"/>
    <property type="project" value="InterPro"/>
</dbReference>
<dbReference type="InterPro" id="IPR020946">
    <property type="entry name" value="Flavin_mOase-like"/>
</dbReference>
<protein>
    <submittedName>
        <fullName evidence="4">4-hydroxyacetophenone monooxygenase</fullName>
    </submittedName>
</protein>
<sequence>MLISSELASATDAVIEDCVGCADPLILLGLLYQLTGDEELSAMKLIRESFGYSHVDRIADPSDVALVQRKAVALLKSYRDQGRVEVGPGPAERLPRSLALIAGAEIPESEREMWTEETGIDPMARGLKFKGNPTPEQLASFKVGVIGSGLSGLNAAVHLKKAGIPYVVIEKNPEVGGTWYENQYPGARVDSPSRGYLHLFGLEFPYPYAFCPRDENLRYMQWVSERFAVRDDIVFNTEVKSLIWDEGTQMWEIKADGPSGPQSWKVNAVISCVGFLSRPTMPDIPGMETFQGTACHTARWPDGLDVAGKRVAVIGSGASGYQTTPVIAKTAAHTYLFQRTPSWCYATPSYVSPLPDQMLWLDRNFPYYVNFARFRLALTYGPDNSGSTQRIDPAFEDPHARSAVNKAMREDCLAFLRQQLAGRPDLIEKMTPVAPPMSSRPIRIDPDDNIYAALKRDNVSLVTDPIARITPAGIEAGGIEYPLDIIAYATGFRANDFLWPMEIRGRDGARIEDLWAKDGPRAYIGSMLPGFPNFFMAYGPNTNNFGGLQIIDLLEIEIRFALQCIAGLIEGEKRTVDVTTDAYWRFNDELDREESQMIYMDPRVFNYYKSEHGRSCVNGPIDYRRMWHWLRDPAGPPPGTTDAGLKPYFGGDLVLS</sequence>
<organism evidence="4 5">
    <name type="scientific">Sphingobium wenxiniae (strain DSM 21828 / CGMCC 1.7748 / JZ-1)</name>
    <dbReference type="NCBI Taxonomy" id="595605"/>
    <lineage>
        <taxon>Bacteria</taxon>
        <taxon>Pseudomonadati</taxon>
        <taxon>Pseudomonadota</taxon>
        <taxon>Alphaproteobacteria</taxon>
        <taxon>Sphingomonadales</taxon>
        <taxon>Sphingomonadaceae</taxon>
        <taxon>Sphingobium</taxon>
    </lineage>
</organism>
<dbReference type="Pfam" id="PF00743">
    <property type="entry name" value="FMO-like"/>
    <property type="match status" value="1"/>
</dbReference>
<accession>A0A562KEL0</accession>
<dbReference type="PRINTS" id="PR00469">
    <property type="entry name" value="PNDRDTASEII"/>
</dbReference>
<evidence type="ECO:0000256" key="2">
    <source>
        <dbReference type="ARBA" id="ARBA00022827"/>
    </source>
</evidence>
<dbReference type="Gene3D" id="3.50.50.60">
    <property type="entry name" value="FAD/NAD(P)-binding domain"/>
    <property type="match status" value="2"/>
</dbReference>
<dbReference type="PANTHER" id="PTHR42877:SF4">
    <property type="entry name" value="FAD_NAD(P)-BINDING DOMAIN-CONTAINING PROTEIN-RELATED"/>
    <property type="match status" value="1"/>
</dbReference>
<dbReference type="InterPro" id="IPR051209">
    <property type="entry name" value="FAD-bind_Monooxygenase_sf"/>
</dbReference>
<dbReference type="PANTHER" id="PTHR42877">
    <property type="entry name" value="L-ORNITHINE N(5)-MONOOXYGENASE-RELATED"/>
    <property type="match status" value="1"/>
</dbReference>
<evidence type="ECO:0000256" key="1">
    <source>
        <dbReference type="ARBA" id="ARBA00022630"/>
    </source>
</evidence>
<reference evidence="4 5" key="1">
    <citation type="journal article" date="2015" name="Stand. Genomic Sci.">
        <title>Genomic Encyclopedia of Bacterial and Archaeal Type Strains, Phase III: the genomes of soil and plant-associated and newly described type strains.</title>
        <authorList>
            <person name="Whitman W.B."/>
            <person name="Woyke T."/>
            <person name="Klenk H.P."/>
            <person name="Zhou Y."/>
            <person name="Lilburn T.G."/>
            <person name="Beck B.J."/>
            <person name="De Vos P."/>
            <person name="Vandamme P."/>
            <person name="Eisen J.A."/>
            <person name="Garrity G."/>
            <person name="Hugenholtz P."/>
            <person name="Kyrpides N.C."/>
        </authorList>
    </citation>
    <scope>NUCLEOTIDE SEQUENCE [LARGE SCALE GENOMIC DNA]</scope>
    <source>
        <strain evidence="4 5">CGMCC 1.7748</strain>
    </source>
</reference>
<evidence type="ECO:0000256" key="3">
    <source>
        <dbReference type="ARBA" id="ARBA00023002"/>
    </source>
</evidence>
<dbReference type="RefSeq" id="WP_145072914.1">
    <property type="nucleotide sequence ID" value="NZ_JACIIY010000004.1"/>
</dbReference>
<name>A0A562KEL0_SPHWJ</name>
<comment type="caution">
    <text evidence="4">The sequence shown here is derived from an EMBL/GenBank/DDBJ whole genome shotgun (WGS) entry which is preliminary data.</text>
</comment>
<dbReference type="AlphaFoldDB" id="A0A562KEL0"/>
<proteinExistence type="predicted"/>
<dbReference type="SUPFAM" id="SSF51905">
    <property type="entry name" value="FAD/NAD(P)-binding domain"/>
    <property type="match status" value="3"/>
</dbReference>